<evidence type="ECO:0000313" key="2">
    <source>
        <dbReference type="Proteomes" id="UP001369086"/>
    </source>
</evidence>
<keyword evidence="2" id="KW-1185">Reference proteome</keyword>
<comment type="caution">
    <text evidence="1">The sequence shown here is derived from an EMBL/GenBank/DDBJ whole genome shotgun (WGS) entry which is preliminary data.</text>
</comment>
<proteinExistence type="predicted"/>
<reference evidence="1 2" key="1">
    <citation type="submission" date="2021-05" db="EMBL/GenBank/DDBJ databases">
        <authorList>
            <person name="Zahm M."/>
            <person name="Klopp C."/>
            <person name="Cabau C."/>
            <person name="Kuhl H."/>
            <person name="Suciu R."/>
            <person name="Ciorpac M."/>
            <person name="Holostenco D."/>
            <person name="Gessner J."/>
            <person name="Wuertz S."/>
            <person name="Hohne C."/>
            <person name="Stock M."/>
            <person name="Gislard M."/>
            <person name="Lluch J."/>
            <person name="Milhes M."/>
            <person name="Lampietro C."/>
            <person name="Lopez Roques C."/>
            <person name="Donnadieu C."/>
            <person name="Du K."/>
            <person name="Schartl M."/>
            <person name="Guiguen Y."/>
        </authorList>
    </citation>
    <scope>NUCLEOTIDE SEQUENCE [LARGE SCALE GENOMIC DNA]</scope>
    <source>
        <strain evidence="1">Hh-F2</strain>
        <tissue evidence="1">Blood</tissue>
    </source>
</reference>
<sequence length="219" mass="25073">MRLHACKNYYFLDRRGMSKQAAILSVHQATKKCFEVIGQQQSVWDCTLADCLPLLSSLSSLGEQLQSCSKVRFKNTPLQGFPELEQRLRCKLIQAVETVLGKLGEKMSVLQTVQDAVNNQVATVFQQYVQHADTISLSASIERSSLAPSVADMLEWLQDIDRFYRNQFLKRKLLLQTIKPDNFSHMQALPQSWNRVSTQKGRELIQDTLMKVSFFMDSH</sequence>
<dbReference type="PANTHER" id="PTHR16234">
    <property type="entry name" value="SIMILAR TO HYPOTHETICAL PROTEIN FLJ20508"/>
    <property type="match status" value="1"/>
</dbReference>
<evidence type="ECO:0000313" key="1">
    <source>
        <dbReference type="EMBL" id="KAK6474245.1"/>
    </source>
</evidence>
<evidence type="ECO:0008006" key="3">
    <source>
        <dbReference type="Google" id="ProtNLM"/>
    </source>
</evidence>
<organism evidence="1 2">
    <name type="scientific">Huso huso</name>
    <name type="common">Beluga</name>
    <name type="synonym">Acipenser huso</name>
    <dbReference type="NCBI Taxonomy" id="61971"/>
    <lineage>
        <taxon>Eukaryota</taxon>
        <taxon>Metazoa</taxon>
        <taxon>Chordata</taxon>
        <taxon>Craniata</taxon>
        <taxon>Vertebrata</taxon>
        <taxon>Euteleostomi</taxon>
        <taxon>Actinopterygii</taxon>
        <taxon>Chondrostei</taxon>
        <taxon>Acipenseriformes</taxon>
        <taxon>Acipenseridae</taxon>
        <taxon>Huso</taxon>
    </lineage>
</organism>
<dbReference type="PANTHER" id="PTHR16234:SF5">
    <property type="entry name" value="AFG2-INTERACTING RIBOSOME MATURATION FACTOR"/>
    <property type="match status" value="1"/>
</dbReference>
<dbReference type="Pfam" id="PF15011">
    <property type="entry name" value="CA109-like"/>
    <property type="match status" value="1"/>
</dbReference>
<accession>A0ABR0YNV2</accession>
<name>A0ABR0YNV2_HUSHU</name>
<dbReference type="Proteomes" id="UP001369086">
    <property type="component" value="Unassembled WGS sequence"/>
</dbReference>
<protein>
    <recommendedName>
        <fullName evidence="3">Dynein heavy chain tail domain-containing protein</fullName>
    </recommendedName>
</protein>
<gene>
    <name evidence="1" type="ORF">HHUSO_G26451</name>
</gene>
<dbReference type="InterPro" id="IPR029159">
    <property type="entry name" value="CA109-like"/>
</dbReference>
<dbReference type="EMBL" id="JAHFZB010000026">
    <property type="protein sequence ID" value="KAK6474245.1"/>
    <property type="molecule type" value="Genomic_DNA"/>
</dbReference>